<reference evidence="2" key="2">
    <citation type="journal article" date="2018" name="Mol. Plant Microbe Interact.">
        <title>Genome sequence resources for the wheat stripe rust pathogen (Puccinia striiformis f. sp. tritici) and the barley stripe rust pathogen (Puccinia striiformis f. sp. hordei).</title>
        <authorList>
            <person name="Xia C."/>
            <person name="Wang M."/>
            <person name="Yin C."/>
            <person name="Cornejo O.E."/>
            <person name="Hulbert S.H."/>
            <person name="Chen X."/>
        </authorList>
    </citation>
    <scope>NUCLEOTIDE SEQUENCE [LARGE SCALE GENOMIC DNA]</scope>
    <source>
        <strain evidence="2">93-210</strain>
    </source>
</reference>
<dbReference type="Proteomes" id="UP001060170">
    <property type="component" value="Chromosome 10"/>
</dbReference>
<dbReference type="EMBL" id="CM045874">
    <property type="protein sequence ID" value="KAI7944770.1"/>
    <property type="molecule type" value="Genomic_DNA"/>
</dbReference>
<accession>A0ACC0E6R7</accession>
<evidence type="ECO:0000313" key="1">
    <source>
        <dbReference type="EMBL" id="KAI7944770.1"/>
    </source>
</evidence>
<protein>
    <submittedName>
        <fullName evidence="1">Uncharacterized protein</fullName>
    </submittedName>
</protein>
<name>A0ACC0E6R7_9BASI</name>
<organism evidence="1 2">
    <name type="scientific">Puccinia striiformis f. sp. tritici</name>
    <dbReference type="NCBI Taxonomy" id="168172"/>
    <lineage>
        <taxon>Eukaryota</taxon>
        <taxon>Fungi</taxon>
        <taxon>Dikarya</taxon>
        <taxon>Basidiomycota</taxon>
        <taxon>Pucciniomycotina</taxon>
        <taxon>Pucciniomycetes</taxon>
        <taxon>Pucciniales</taxon>
        <taxon>Pucciniaceae</taxon>
        <taxon>Puccinia</taxon>
    </lineage>
</organism>
<reference evidence="2" key="1">
    <citation type="journal article" date="2018" name="BMC Genomics">
        <title>Genomic insights into host adaptation between the wheat stripe rust pathogen (Puccinia striiformis f. sp. tritici) and the barley stripe rust pathogen (Puccinia striiformis f. sp. hordei).</title>
        <authorList>
            <person name="Xia C."/>
            <person name="Wang M."/>
            <person name="Yin C."/>
            <person name="Cornejo O.E."/>
            <person name="Hulbert S.H."/>
            <person name="Chen X."/>
        </authorList>
    </citation>
    <scope>NUCLEOTIDE SEQUENCE [LARGE SCALE GENOMIC DNA]</scope>
    <source>
        <strain evidence="2">93-210</strain>
    </source>
</reference>
<evidence type="ECO:0000313" key="2">
    <source>
        <dbReference type="Proteomes" id="UP001060170"/>
    </source>
</evidence>
<gene>
    <name evidence="1" type="ORF">MJO28_010465</name>
</gene>
<reference evidence="1 2" key="3">
    <citation type="journal article" date="2022" name="Microbiol. Spectr.">
        <title>Folding features and dynamics of 3D genome architecture in plant fungal pathogens.</title>
        <authorList>
            <person name="Xia C."/>
        </authorList>
    </citation>
    <scope>NUCLEOTIDE SEQUENCE [LARGE SCALE GENOMIC DNA]</scope>
    <source>
        <strain evidence="1 2">93-210</strain>
    </source>
</reference>
<sequence length="421" mass="46003">MMLKCFLSVALLVVHQSSATTGELVQTNEINEMEGALKHNAECEALRHAPGTQPSAFGRGREAISSKSKSDGVVGVSGASAEPLGCSADTSHPMLPIARVEIEKPSSSHGSKEGVYSASGSIARPHLDREDEIQPADDGIEDVASVKYEKDRPSHVTNKYLNPPIDLSALPAYYHRPVNTDNEIEPEDEASSDADSVRHQISQVAQGLGNNNLKASRVAFGGHDEVRTDDFMTDEEFAQALSYELNGVDIQNPPRRMAWSEAPDANEVPNPSIDMSALPAYYSHRPVNNRNEIESEGEDSSDADSVRHQIAHVAQGLGTKNRKALRVAFGGPEEVRTNDFMTDEEFAQALSYELNGVDIRNLPRRMTITAAQDSEVDTSSGHPAGMIDTALCSQLKAEWYEISHQPIWVLNKYYPFPFGNM</sequence>
<comment type="caution">
    <text evidence="1">The sequence shown here is derived from an EMBL/GenBank/DDBJ whole genome shotgun (WGS) entry which is preliminary data.</text>
</comment>
<keyword evidence="2" id="KW-1185">Reference proteome</keyword>
<proteinExistence type="predicted"/>